<comment type="cofactor">
    <cofactor evidence="1 7">
        <name>pyridoxal 5'-phosphate</name>
        <dbReference type="ChEBI" id="CHEBI:597326"/>
    </cofactor>
</comment>
<reference evidence="9 10" key="1">
    <citation type="submission" date="2015-09" db="EMBL/GenBank/DDBJ databases">
        <authorList>
            <person name="Jackson K.R."/>
            <person name="Lunt B.L."/>
            <person name="Fisher J.N.B."/>
            <person name="Gardner A.V."/>
            <person name="Bailey M.E."/>
            <person name="Deus L.M."/>
            <person name="Earl A.S."/>
            <person name="Gibby P.D."/>
            <person name="Hartmann K.A."/>
            <person name="Liu J.E."/>
            <person name="Manci A.M."/>
            <person name="Nielsen D.A."/>
            <person name="Solomon M.B."/>
            <person name="Breakwell D.P."/>
            <person name="Burnett S.H."/>
            <person name="Grose J.H."/>
        </authorList>
    </citation>
    <scope>NUCLEOTIDE SEQUENCE [LARGE SCALE GENOMIC DNA]</scope>
    <source>
        <strain evidence="9 10">S613</strain>
    </source>
</reference>
<dbReference type="Pfam" id="PF00155">
    <property type="entry name" value="Aminotran_1_2"/>
    <property type="match status" value="1"/>
</dbReference>
<dbReference type="GO" id="GO:0005829">
    <property type="term" value="C:cytosol"/>
    <property type="evidence" value="ECO:0007669"/>
    <property type="project" value="TreeGrafter"/>
</dbReference>
<proteinExistence type="inferred from homology"/>
<evidence type="ECO:0000313" key="9">
    <source>
        <dbReference type="EMBL" id="KPU59475.1"/>
    </source>
</evidence>
<dbReference type="InterPro" id="IPR004838">
    <property type="entry name" value="NHTrfase_class1_PyrdxlP-BS"/>
</dbReference>
<dbReference type="InterPro" id="IPR000796">
    <property type="entry name" value="Asp_trans"/>
</dbReference>
<dbReference type="Proteomes" id="UP000050349">
    <property type="component" value="Unassembled WGS sequence"/>
</dbReference>
<dbReference type="PATRIC" id="fig|294.162.peg.2869"/>
<dbReference type="InterPro" id="IPR015422">
    <property type="entry name" value="PyrdxlP-dep_Trfase_small"/>
</dbReference>
<dbReference type="AlphaFoldDB" id="A0A0P8ZQV0"/>
<dbReference type="PANTHER" id="PTHR11879">
    <property type="entry name" value="ASPARTATE AMINOTRANSFERASE"/>
    <property type="match status" value="1"/>
</dbReference>
<evidence type="ECO:0000256" key="4">
    <source>
        <dbReference type="ARBA" id="ARBA00022576"/>
    </source>
</evidence>
<feature type="domain" description="Aminotransferase class I/classII large" evidence="8">
    <location>
        <begin position="27"/>
        <end position="391"/>
    </location>
</feature>
<dbReference type="NCBIfam" id="NF006719">
    <property type="entry name" value="PRK09257.1"/>
    <property type="match status" value="1"/>
</dbReference>
<protein>
    <recommendedName>
        <fullName evidence="7">Aminotransferase</fullName>
        <ecNumber evidence="7">2.6.1.-</ecNumber>
    </recommendedName>
</protein>
<comment type="similarity">
    <text evidence="2 7">Belongs to the class-I pyridoxal-phosphate-dependent aminotransferase family.</text>
</comment>
<evidence type="ECO:0000256" key="5">
    <source>
        <dbReference type="ARBA" id="ARBA00022679"/>
    </source>
</evidence>
<dbReference type="SUPFAM" id="SSF53383">
    <property type="entry name" value="PLP-dependent transferases"/>
    <property type="match status" value="1"/>
</dbReference>
<evidence type="ECO:0000259" key="8">
    <source>
        <dbReference type="Pfam" id="PF00155"/>
    </source>
</evidence>
<dbReference type="RefSeq" id="WP_057397949.1">
    <property type="nucleotide sequence ID" value="NZ_LJXB01000076.1"/>
</dbReference>
<dbReference type="CDD" id="cd00609">
    <property type="entry name" value="AAT_like"/>
    <property type="match status" value="1"/>
</dbReference>
<organism evidence="9 10">
    <name type="scientific">Pseudomonas fluorescens</name>
    <dbReference type="NCBI Taxonomy" id="294"/>
    <lineage>
        <taxon>Bacteria</taxon>
        <taxon>Pseudomonadati</taxon>
        <taxon>Pseudomonadota</taxon>
        <taxon>Gammaproteobacteria</taxon>
        <taxon>Pseudomonadales</taxon>
        <taxon>Pseudomonadaceae</taxon>
        <taxon>Pseudomonas</taxon>
    </lineage>
</organism>
<dbReference type="PANTHER" id="PTHR11879:SF37">
    <property type="entry name" value="AROMATIC-AMINO-ACID AMINOTRANSFERASE"/>
    <property type="match status" value="1"/>
</dbReference>
<dbReference type="InterPro" id="IPR004839">
    <property type="entry name" value="Aminotransferase_I/II_large"/>
</dbReference>
<gene>
    <name evidence="9" type="ORF">AN403_3086</name>
</gene>
<dbReference type="GO" id="GO:0042802">
    <property type="term" value="F:identical protein binding"/>
    <property type="evidence" value="ECO:0007669"/>
    <property type="project" value="TreeGrafter"/>
</dbReference>
<dbReference type="EMBL" id="LJXB01000076">
    <property type="protein sequence ID" value="KPU59475.1"/>
    <property type="molecule type" value="Genomic_DNA"/>
</dbReference>
<evidence type="ECO:0000313" key="10">
    <source>
        <dbReference type="Proteomes" id="UP000050349"/>
    </source>
</evidence>
<evidence type="ECO:0000256" key="2">
    <source>
        <dbReference type="ARBA" id="ARBA00007441"/>
    </source>
</evidence>
<evidence type="ECO:0000256" key="1">
    <source>
        <dbReference type="ARBA" id="ARBA00001933"/>
    </source>
</evidence>
<comment type="caution">
    <text evidence="9">The sequence shown here is derived from an EMBL/GenBank/DDBJ whole genome shotgun (WGS) entry which is preliminary data.</text>
</comment>
<keyword evidence="4 7" id="KW-0032">Aminotransferase</keyword>
<dbReference type="InterPro" id="IPR015421">
    <property type="entry name" value="PyrdxlP-dep_Trfase_major"/>
</dbReference>
<keyword evidence="6" id="KW-0663">Pyridoxal phosphate</keyword>
<dbReference type="GO" id="GO:0004838">
    <property type="term" value="F:L-tyrosine-2-oxoglutarate transaminase activity"/>
    <property type="evidence" value="ECO:0007669"/>
    <property type="project" value="TreeGrafter"/>
</dbReference>
<dbReference type="PROSITE" id="PS00105">
    <property type="entry name" value="AA_TRANSFER_CLASS_1"/>
    <property type="match status" value="1"/>
</dbReference>
<dbReference type="Gene3D" id="3.40.640.10">
    <property type="entry name" value="Type I PLP-dependent aspartate aminotransferase-like (Major domain)"/>
    <property type="match status" value="1"/>
</dbReference>
<dbReference type="GO" id="GO:0033585">
    <property type="term" value="P:L-phenylalanine biosynthetic process from chorismate via phenylpyruvate"/>
    <property type="evidence" value="ECO:0007669"/>
    <property type="project" value="TreeGrafter"/>
</dbReference>
<comment type="subunit">
    <text evidence="3">Homodimer.</text>
</comment>
<name>A0A0P8ZQV0_PSEFL</name>
<dbReference type="GO" id="GO:0030170">
    <property type="term" value="F:pyridoxal phosphate binding"/>
    <property type="evidence" value="ECO:0007669"/>
    <property type="project" value="InterPro"/>
</dbReference>
<dbReference type="InterPro" id="IPR015424">
    <property type="entry name" value="PyrdxlP-dep_Trfase"/>
</dbReference>
<evidence type="ECO:0000256" key="6">
    <source>
        <dbReference type="ARBA" id="ARBA00022898"/>
    </source>
</evidence>
<dbReference type="FunFam" id="3.40.640.10:FF:000066">
    <property type="entry name" value="Aspartate aminotransferase"/>
    <property type="match status" value="1"/>
</dbReference>
<dbReference type="Gene3D" id="3.90.1150.10">
    <property type="entry name" value="Aspartate Aminotransferase, domain 1"/>
    <property type="match status" value="1"/>
</dbReference>
<dbReference type="PRINTS" id="PR00799">
    <property type="entry name" value="TRANSAMINASE"/>
</dbReference>
<dbReference type="OrthoDB" id="9766445at2"/>
<keyword evidence="5 7" id="KW-0808">Transferase</keyword>
<dbReference type="EC" id="2.6.1.-" evidence="7"/>
<evidence type="ECO:0000256" key="7">
    <source>
        <dbReference type="RuleBase" id="RU000481"/>
    </source>
</evidence>
<sequence>MFSNVAYYHGDPIYSLFEEFVKDPRAEKVSLSVGVYCNEDGSTPYMKAVQLAEHEISQDFGARPYLPMEGMHSFRVAAQALVLGDSRNNSAGERVVTIQSVGATGAVRVGADFLKHNLNCDNVWISDFTWETHDDIFKASGYQVNRYPYYDARTGGVNFNALVDCLEKLPAQSVVVLHACAHNPTGAELSNSEWDTLSALMARKGLIPLLDMAYQGFSKSLEKDAYALRSLFDAGASFLVANSFSKNFSLYGERVGNLSIVCPNAAQARNVLGQLKAVARRTYSSPPTHGARIIEKVLTTPALRTAWEHELDSMRARIQSMRTGLYERLVPKVGHDNVAYLPVQSGMFSFTGLNAEQIKWLRDEKAIYLVGSGRICLAGLTPTNLDYVAESMALAMTPEFV</sequence>
<accession>A0A0P8ZQV0</accession>
<evidence type="ECO:0000256" key="3">
    <source>
        <dbReference type="ARBA" id="ARBA00011738"/>
    </source>
</evidence>